<sequence length="139" mass="15294">MLQESTYLDVAADKDNSPVGGRQKDVIAEPRGKKRFREEGKNDRSIVVNRDGCLSSLASSTLNVELSELKRSEAEQENMNSDPLPYNLGDCSHGLAGNPTSGQREPWTSGACNGKAATMEQIFHLMLSPWIEITLQTKK</sequence>
<evidence type="ECO:0000313" key="2">
    <source>
        <dbReference type="EMBL" id="JAE34242.1"/>
    </source>
</evidence>
<feature type="region of interest" description="Disordered" evidence="1">
    <location>
        <begin position="1"/>
        <end position="41"/>
    </location>
</feature>
<dbReference type="EMBL" id="GBRH01163654">
    <property type="protein sequence ID" value="JAE34242.1"/>
    <property type="molecule type" value="Transcribed_RNA"/>
</dbReference>
<protein>
    <submittedName>
        <fullName evidence="2">Uncharacterized protein</fullName>
    </submittedName>
</protein>
<proteinExistence type="predicted"/>
<feature type="compositionally biased region" description="Basic and acidic residues" evidence="1">
    <location>
        <begin position="11"/>
        <end position="41"/>
    </location>
</feature>
<accession>A0A0A9HBW5</accession>
<reference evidence="2" key="1">
    <citation type="submission" date="2014-09" db="EMBL/GenBank/DDBJ databases">
        <authorList>
            <person name="Magalhaes I.L.F."/>
            <person name="Oliveira U."/>
            <person name="Santos F.R."/>
            <person name="Vidigal T.H.D.A."/>
            <person name="Brescovit A.D."/>
            <person name="Santos A.J."/>
        </authorList>
    </citation>
    <scope>NUCLEOTIDE SEQUENCE</scope>
    <source>
        <tissue evidence="2">Shoot tissue taken approximately 20 cm above the soil surface</tissue>
    </source>
</reference>
<evidence type="ECO:0000256" key="1">
    <source>
        <dbReference type="SAM" id="MobiDB-lite"/>
    </source>
</evidence>
<reference evidence="2" key="2">
    <citation type="journal article" date="2015" name="Data Brief">
        <title>Shoot transcriptome of the giant reed, Arundo donax.</title>
        <authorList>
            <person name="Barrero R.A."/>
            <person name="Guerrero F.D."/>
            <person name="Moolhuijzen P."/>
            <person name="Goolsby J.A."/>
            <person name="Tidwell J."/>
            <person name="Bellgard S.E."/>
            <person name="Bellgard M.I."/>
        </authorList>
    </citation>
    <scope>NUCLEOTIDE SEQUENCE</scope>
    <source>
        <tissue evidence="2">Shoot tissue taken approximately 20 cm above the soil surface</tissue>
    </source>
</reference>
<name>A0A0A9HBW5_ARUDO</name>
<feature type="region of interest" description="Disordered" evidence="1">
    <location>
        <begin position="73"/>
        <end position="108"/>
    </location>
</feature>
<organism evidence="2">
    <name type="scientific">Arundo donax</name>
    <name type="common">Giant reed</name>
    <name type="synonym">Donax arundinaceus</name>
    <dbReference type="NCBI Taxonomy" id="35708"/>
    <lineage>
        <taxon>Eukaryota</taxon>
        <taxon>Viridiplantae</taxon>
        <taxon>Streptophyta</taxon>
        <taxon>Embryophyta</taxon>
        <taxon>Tracheophyta</taxon>
        <taxon>Spermatophyta</taxon>
        <taxon>Magnoliopsida</taxon>
        <taxon>Liliopsida</taxon>
        <taxon>Poales</taxon>
        <taxon>Poaceae</taxon>
        <taxon>PACMAD clade</taxon>
        <taxon>Arundinoideae</taxon>
        <taxon>Arundineae</taxon>
        <taxon>Arundo</taxon>
    </lineage>
</organism>
<dbReference type="AlphaFoldDB" id="A0A0A9HBW5"/>